<proteinExistence type="predicted"/>
<keyword evidence="1" id="KW-0472">Membrane</keyword>
<dbReference type="AlphaFoldDB" id="A0A0A9ETZ1"/>
<dbReference type="EMBL" id="GBRH01195422">
    <property type="protein sequence ID" value="JAE02474.1"/>
    <property type="molecule type" value="Transcribed_RNA"/>
</dbReference>
<reference evidence="2" key="2">
    <citation type="journal article" date="2015" name="Data Brief">
        <title>Shoot transcriptome of the giant reed, Arundo donax.</title>
        <authorList>
            <person name="Barrero R.A."/>
            <person name="Guerrero F.D."/>
            <person name="Moolhuijzen P."/>
            <person name="Goolsby J.A."/>
            <person name="Tidwell J."/>
            <person name="Bellgard S.E."/>
            <person name="Bellgard M.I."/>
        </authorList>
    </citation>
    <scope>NUCLEOTIDE SEQUENCE</scope>
    <source>
        <tissue evidence="2">Shoot tissue taken approximately 20 cm above the soil surface</tissue>
    </source>
</reference>
<keyword evidence="1" id="KW-1133">Transmembrane helix</keyword>
<accession>A0A0A9ETZ1</accession>
<sequence length="61" mass="6944">MRCSVLTFLSPFIVTWRLDLKQGLALLTTVSSFLFIGGWLLAFPLPMLWRLVALLYLGKSK</sequence>
<evidence type="ECO:0000313" key="2">
    <source>
        <dbReference type="EMBL" id="JAE02474.1"/>
    </source>
</evidence>
<feature type="transmembrane region" description="Helical" evidence="1">
    <location>
        <begin position="33"/>
        <end position="57"/>
    </location>
</feature>
<organism evidence="2">
    <name type="scientific">Arundo donax</name>
    <name type="common">Giant reed</name>
    <name type="synonym">Donax arundinaceus</name>
    <dbReference type="NCBI Taxonomy" id="35708"/>
    <lineage>
        <taxon>Eukaryota</taxon>
        <taxon>Viridiplantae</taxon>
        <taxon>Streptophyta</taxon>
        <taxon>Embryophyta</taxon>
        <taxon>Tracheophyta</taxon>
        <taxon>Spermatophyta</taxon>
        <taxon>Magnoliopsida</taxon>
        <taxon>Liliopsida</taxon>
        <taxon>Poales</taxon>
        <taxon>Poaceae</taxon>
        <taxon>PACMAD clade</taxon>
        <taxon>Arundinoideae</taxon>
        <taxon>Arundineae</taxon>
        <taxon>Arundo</taxon>
    </lineage>
</organism>
<evidence type="ECO:0000256" key="1">
    <source>
        <dbReference type="SAM" id="Phobius"/>
    </source>
</evidence>
<name>A0A0A9ETZ1_ARUDO</name>
<reference evidence="2" key="1">
    <citation type="submission" date="2014-09" db="EMBL/GenBank/DDBJ databases">
        <authorList>
            <person name="Magalhaes I.L.F."/>
            <person name="Oliveira U."/>
            <person name="Santos F.R."/>
            <person name="Vidigal T.H.D.A."/>
            <person name="Brescovit A.D."/>
            <person name="Santos A.J."/>
        </authorList>
    </citation>
    <scope>NUCLEOTIDE SEQUENCE</scope>
    <source>
        <tissue evidence="2">Shoot tissue taken approximately 20 cm above the soil surface</tissue>
    </source>
</reference>
<protein>
    <submittedName>
        <fullName evidence="2">Uncharacterized protein</fullName>
    </submittedName>
</protein>
<keyword evidence="1" id="KW-0812">Transmembrane</keyword>